<feature type="domain" description="PCI" evidence="4">
    <location>
        <begin position="1"/>
        <end position="156"/>
    </location>
</feature>
<evidence type="ECO:0000259" key="4">
    <source>
        <dbReference type="PROSITE" id="PS50250"/>
    </source>
</evidence>
<evidence type="ECO:0000256" key="3">
    <source>
        <dbReference type="SAM" id="MobiDB-lite"/>
    </source>
</evidence>
<dbReference type="Pfam" id="PF01399">
    <property type="entry name" value="PCI"/>
    <property type="match status" value="1"/>
</dbReference>
<dbReference type="PANTHER" id="PTHR15350">
    <property type="entry name" value="COP9 SIGNALOSOME COMPLEX SUBUNIT 7/DENDRITIC CELL PROTEIN GA17"/>
    <property type="match status" value="1"/>
</dbReference>
<keyword evidence="2" id="KW-0736">Signalosome</keyword>
<dbReference type="PANTHER" id="PTHR15350:SF5">
    <property type="entry name" value="COP9 SIGNALOSOME COMPLEX SUBUNIT 7"/>
    <property type="match status" value="1"/>
</dbReference>
<name>A0A8K0NTX9_9TREE</name>
<protein>
    <recommendedName>
        <fullName evidence="4">PCI domain-containing protein</fullName>
    </recommendedName>
</protein>
<reference evidence="5" key="1">
    <citation type="submission" date="2020-04" db="EMBL/GenBank/DDBJ databases">
        <title>Analysis of mating type loci in Filobasidium floriforme.</title>
        <authorList>
            <person name="Nowrousian M."/>
        </authorList>
    </citation>
    <scope>NUCLEOTIDE SEQUENCE</scope>
    <source>
        <strain evidence="5">CBS 6242</strain>
    </source>
</reference>
<keyword evidence="6" id="KW-1185">Reference proteome</keyword>
<evidence type="ECO:0000256" key="2">
    <source>
        <dbReference type="ARBA" id="ARBA00022790"/>
    </source>
</evidence>
<feature type="compositionally biased region" description="Polar residues" evidence="3">
    <location>
        <begin position="293"/>
        <end position="302"/>
    </location>
</feature>
<dbReference type="Proteomes" id="UP000812966">
    <property type="component" value="Unassembled WGS sequence"/>
</dbReference>
<sequence length="302" mass="33386">MAEAADRLEPFLLMARSTKGAAAAKIVQTATAAPGVYGFGELLDVPNIKQLQESPEHSSSYKLLELFAYGNLADYKANQSGFLALNESHINKLKHLTLVSLCLDSRTLPYDHLLRTLEIPSVRDLEDLIIDAMYNNVLGGKLNQERGTLSVDWVIGRDVSRVGGGMEEVQRKLAAWCDNAQGILNSIDRQIANAKAESSRNRQMNAEYLELRDKAYNTKLASLQDRQQDRAGGGTSSFVTTNRTQWGSGFNASFAQPPRASEFETMTDMGDDPGSQKGRKAVQEEVPMKRQKNSQTPTWNES</sequence>
<comment type="caution">
    <text evidence="5">The sequence shown here is derived from an EMBL/GenBank/DDBJ whole genome shotgun (WGS) entry which is preliminary data.</text>
</comment>
<organism evidence="5 6">
    <name type="scientific">Filobasidium floriforme</name>
    <dbReference type="NCBI Taxonomy" id="5210"/>
    <lineage>
        <taxon>Eukaryota</taxon>
        <taxon>Fungi</taxon>
        <taxon>Dikarya</taxon>
        <taxon>Basidiomycota</taxon>
        <taxon>Agaricomycotina</taxon>
        <taxon>Tremellomycetes</taxon>
        <taxon>Filobasidiales</taxon>
        <taxon>Filobasidiaceae</taxon>
        <taxon>Filobasidium</taxon>
    </lineage>
</organism>
<evidence type="ECO:0000313" key="5">
    <source>
        <dbReference type="EMBL" id="KAG7580137.1"/>
    </source>
</evidence>
<dbReference type="GO" id="GO:0008180">
    <property type="term" value="C:COP9 signalosome"/>
    <property type="evidence" value="ECO:0007669"/>
    <property type="project" value="UniProtKB-KW"/>
</dbReference>
<accession>A0A8K0NTX9</accession>
<evidence type="ECO:0000256" key="1">
    <source>
        <dbReference type="ARBA" id="ARBA00008482"/>
    </source>
</evidence>
<dbReference type="Pfam" id="PF22061">
    <property type="entry name" value="CSN7_HB_subdom"/>
    <property type="match status" value="1"/>
</dbReference>
<dbReference type="InterPro" id="IPR045237">
    <property type="entry name" value="COPS7/eIF3m"/>
</dbReference>
<dbReference type="SMART" id="SM00088">
    <property type="entry name" value="PINT"/>
    <property type="match status" value="1"/>
</dbReference>
<proteinExistence type="inferred from homology"/>
<gene>
    <name evidence="5" type="ORF">FFLO_00108</name>
</gene>
<evidence type="ECO:0000313" key="6">
    <source>
        <dbReference type="Proteomes" id="UP000812966"/>
    </source>
</evidence>
<feature type="compositionally biased region" description="Polar residues" evidence="3">
    <location>
        <begin position="236"/>
        <end position="254"/>
    </location>
</feature>
<dbReference type="InterPro" id="IPR000717">
    <property type="entry name" value="PCI_dom"/>
</dbReference>
<dbReference type="AlphaFoldDB" id="A0A8K0NTX9"/>
<dbReference type="PROSITE" id="PS50250">
    <property type="entry name" value="PCI"/>
    <property type="match status" value="1"/>
</dbReference>
<dbReference type="EMBL" id="JABELV010000001">
    <property type="protein sequence ID" value="KAG7580137.1"/>
    <property type="molecule type" value="Genomic_DNA"/>
</dbReference>
<feature type="region of interest" description="Disordered" evidence="3">
    <location>
        <begin position="224"/>
        <end position="302"/>
    </location>
</feature>
<comment type="similarity">
    <text evidence="1">Belongs to the CSN7/EIF3M family. CSN7 subfamily.</text>
</comment>